<evidence type="ECO:0000313" key="1">
    <source>
        <dbReference type="EMBL" id="BBY04872.1"/>
    </source>
</evidence>
<gene>
    <name evidence="1" type="ORF">MNVI_01900</name>
</gene>
<dbReference type="Proteomes" id="UP000466894">
    <property type="component" value="Chromosome"/>
</dbReference>
<dbReference type="AlphaFoldDB" id="A0A7I7P8Q7"/>
<sequence length="73" mass="7914">MMLSALRDGLESENRDPPRECLDFVRGAMPDQTSVFEKSDADRYFGGEGAQYRAGLLGVEFNQALPAATSGPC</sequence>
<dbReference type="EMBL" id="AP022583">
    <property type="protein sequence ID" value="BBY04872.1"/>
    <property type="molecule type" value="Genomic_DNA"/>
</dbReference>
<proteinExistence type="predicted"/>
<reference evidence="1 2" key="1">
    <citation type="journal article" date="2019" name="Emerg. Microbes Infect.">
        <title>Comprehensive subspecies identification of 175 nontuberculous mycobacteria species based on 7547 genomic profiles.</title>
        <authorList>
            <person name="Matsumoto Y."/>
            <person name="Kinjo T."/>
            <person name="Motooka D."/>
            <person name="Nabeya D."/>
            <person name="Jung N."/>
            <person name="Uechi K."/>
            <person name="Horii T."/>
            <person name="Iida T."/>
            <person name="Fujita J."/>
            <person name="Nakamura S."/>
        </authorList>
    </citation>
    <scope>NUCLEOTIDE SEQUENCE [LARGE SCALE GENOMIC DNA]</scope>
    <source>
        <strain evidence="1 2">JCM 16367</strain>
    </source>
</reference>
<accession>A0A7I7P8Q7</accession>
<dbReference type="KEGG" id="mnv:MNVI_01900"/>
<evidence type="ECO:0000313" key="2">
    <source>
        <dbReference type="Proteomes" id="UP000466894"/>
    </source>
</evidence>
<organism evidence="1 2">
    <name type="scientific">Mycobacterium noviomagense</name>
    <dbReference type="NCBI Taxonomy" id="459858"/>
    <lineage>
        <taxon>Bacteria</taxon>
        <taxon>Bacillati</taxon>
        <taxon>Actinomycetota</taxon>
        <taxon>Actinomycetes</taxon>
        <taxon>Mycobacteriales</taxon>
        <taxon>Mycobacteriaceae</taxon>
        <taxon>Mycobacterium</taxon>
    </lineage>
</organism>
<protein>
    <submittedName>
        <fullName evidence="1">Uncharacterized protein</fullName>
    </submittedName>
</protein>
<name>A0A7I7P8Q7_9MYCO</name>